<dbReference type="AlphaFoldDB" id="A0A1I8ACB6"/>
<dbReference type="InterPro" id="IPR016662">
    <property type="entry name" value="Acyl-CoA_thioEstase_long-chain"/>
</dbReference>
<dbReference type="InterPro" id="IPR014940">
    <property type="entry name" value="BAAT_C"/>
</dbReference>
<keyword evidence="5" id="KW-1185">Reference proteome</keyword>
<dbReference type="Gene3D" id="3.40.50.1820">
    <property type="entry name" value="alpha/beta hydrolase"/>
    <property type="match status" value="1"/>
</dbReference>
<name>A0A1I8ACB6_9BILA</name>
<evidence type="ECO:0000313" key="6">
    <source>
        <dbReference type="WBParaSite" id="L893_g3988.t1"/>
    </source>
</evidence>
<feature type="active site" description="Charge relay system" evidence="2">
    <location>
        <position position="355"/>
    </location>
</feature>
<dbReference type="SUPFAM" id="SSF53474">
    <property type="entry name" value="alpha/beta-Hydrolases"/>
    <property type="match status" value="1"/>
</dbReference>
<sequence>MRPRSHQLVQFTEDISKRMLYANKHLRTAAAYYAVALVIQDGQHNGFSSRVAGGRGCSHSCARADEAGAIDLARDAPIRGSYRDVEPMGLFMSMGPVGDYRIGSPIIAVPTSRPFLYMLKISDSDETTVAEVEIERVFEHGNVERIEIENETVTGTLYKPKEAMYIVYLYFPLNFNYIVTATSGKLPAIIDLYGSSGGIKEHRAALLASHGFAVLCLPYFGYKNLPDKLRDVDLDYFQNAVEFFCSQPYTTDRCGVIGTSLGGALACLLAIRNPKVKAVVSINGPPVLDVVVEMLEHGVPLPVVHYEQLNEMRLKNGIPMYKSIVETLPYDPDMVFPIERSARDTKFYFIASIDDDSHCAVAAAKVLCDRLRKSGHWHDMDIVWGGHLIDPCYIPLVDVIYNKHFGLLNMFGGEPWRSAVCQRHTWHKTIDFFSSHIGKPVKMVPLSEVRAKI</sequence>
<proteinExistence type="inferred from homology"/>
<dbReference type="WBParaSite" id="L893_g3988.t1">
    <property type="protein sequence ID" value="L893_g3988.t1"/>
    <property type="gene ID" value="L893_g3988"/>
</dbReference>
<accession>A0A1I8ACB6</accession>
<feature type="domain" description="BAAT/Acyl-CoA thioester hydrolase C-terminal" evidence="4">
    <location>
        <begin position="232"/>
        <end position="438"/>
    </location>
</feature>
<dbReference type="GO" id="GO:0006631">
    <property type="term" value="P:fatty acid metabolic process"/>
    <property type="evidence" value="ECO:0007669"/>
    <property type="project" value="TreeGrafter"/>
</dbReference>
<dbReference type="Pfam" id="PF04775">
    <property type="entry name" value="Bile_Hydr_Trans"/>
    <property type="match status" value="1"/>
</dbReference>
<dbReference type="InterPro" id="IPR042490">
    <property type="entry name" value="Thio_Ohase/BAAT_N"/>
</dbReference>
<protein>
    <submittedName>
        <fullName evidence="6">AB hydrolase-1 domain-containing protein</fullName>
    </submittedName>
</protein>
<evidence type="ECO:0000313" key="5">
    <source>
        <dbReference type="Proteomes" id="UP000095287"/>
    </source>
</evidence>
<evidence type="ECO:0000256" key="2">
    <source>
        <dbReference type="PIRSR" id="PIRSR016521-1"/>
    </source>
</evidence>
<dbReference type="GO" id="GO:0006637">
    <property type="term" value="P:acyl-CoA metabolic process"/>
    <property type="evidence" value="ECO:0007669"/>
    <property type="project" value="InterPro"/>
</dbReference>
<feature type="domain" description="Acyl-CoA thioester hydrolase/bile acid-CoA amino acid N-acetyltransferase" evidence="3">
    <location>
        <begin position="58"/>
        <end position="149"/>
    </location>
</feature>
<evidence type="ECO:0000259" key="3">
    <source>
        <dbReference type="Pfam" id="PF04775"/>
    </source>
</evidence>
<evidence type="ECO:0000256" key="1">
    <source>
        <dbReference type="ARBA" id="ARBA00006538"/>
    </source>
</evidence>
<feature type="active site" description="Charge relay system" evidence="2">
    <location>
        <position position="260"/>
    </location>
</feature>
<dbReference type="Pfam" id="PF08840">
    <property type="entry name" value="BAAT_C"/>
    <property type="match status" value="1"/>
</dbReference>
<dbReference type="InterPro" id="IPR029058">
    <property type="entry name" value="AB_hydrolase_fold"/>
</dbReference>
<dbReference type="PANTHER" id="PTHR10824">
    <property type="entry name" value="ACYL-COENZYME A THIOESTERASE-RELATED"/>
    <property type="match status" value="1"/>
</dbReference>
<dbReference type="PANTHER" id="PTHR10824:SF4">
    <property type="entry name" value="ACYL-COENZYME A THIOESTERASE 1-LIKE"/>
    <property type="match status" value="1"/>
</dbReference>
<feature type="active site" description="Charge relay system" evidence="2">
    <location>
        <position position="387"/>
    </location>
</feature>
<organism evidence="5 6">
    <name type="scientific">Steinernema glaseri</name>
    <dbReference type="NCBI Taxonomy" id="37863"/>
    <lineage>
        <taxon>Eukaryota</taxon>
        <taxon>Metazoa</taxon>
        <taxon>Ecdysozoa</taxon>
        <taxon>Nematoda</taxon>
        <taxon>Chromadorea</taxon>
        <taxon>Rhabditida</taxon>
        <taxon>Tylenchina</taxon>
        <taxon>Panagrolaimomorpha</taxon>
        <taxon>Strongyloidoidea</taxon>
        <taxon>Steinernematidae</taxon>
        <taxon>Steinernema</taxon>
    </lineage>
</organism>
<dbReference type="InterPro" id="IPR006862">
    <property type="entry name" value="Thio_Ohase/aa_AcTrfase"/>
</dbReference>
<reference evidence="6" key="1">
    <citation type="submission" date="2016-11" db="UniProtKB">
        <authorList>
            <consortium name="WormBaseParasite"/>
        </authorList>
    </citation>
    <scope>IDENTIFICATION</scope>
</reference>
<dbReference type="PIRSF" id="PIRSF016521">
    <property type="entry name" value="Acyl-CoA_hydro"/>
    <property type="match status" value="1"/>
</dbReference>
<comment type="similarity">
    <text evidence="1">Belongs to the C/M/P thioester hydrolase family.</text>
</comment>
<evidence type="ECO:0000259" key="4">
    <source>
        <dbReference type="Pfam" id="PF08840"/>
    </source>
</evidence>
<dbReference type="GO" id="GO:0047617">
    <property type="term" value="F:fatty acyl-CoA hydrolase activity"/>
    <property type="evidence" value="ECO:0007669"/>
    <property type="project" value="TreeGrafter"/>
</dbReference>
<dbReference type="Gene3D" id="2.60.40.2240">
    <property type="entry name" value="Acyl-CoA thioester hydrolase/BAAT N-terminal domain"/>
    <property type="match status" value="1"/>
</dbReference>
<dbReference type="Proteomes" id="UP000095287">
    <property type="component" value="Unplaced"/>
</dbReference>